<dbReference type="Gene3D" id="3.30.1180.10">
    <property type="match status" value="1"/>
</dbReference>
<dbReference type="GO" id="GO:0008289">
    <property type="term" value="F:lipid binding"/>
    <property type="evidence" value="ECO:0007669"/>
    <property type="project" value="UniProtKB-KW"/>
</dbReference>
<dbReference type="SUPFAM" id="SSF82549">
    <property type="entry name" value="DAK1/DegV-like"/>
    <property type="match status" value="1"/>
</dbReference>
<evidence type="ECO:0000256" key="1">
    <source>
        <dbReference type="ARBA" id="ARBA00023121"/>
    </source>
</evidence>
<organism evidence="2 3">
    <name type="scientific">Azonexus fungiphilus</name>
    <dbReference type="NCBI Taxonomy" id="146940"/>
    <lineage>
        <taxon>Bacteria</taxon>
        <taxon>Pseudomonadati</taxon>
        <taxon>Pseudomonadota</taxon>
        <taxon>Betaproteobacteria</taxon>
        <taxon>Rhodocyclales</taxon>
        <taxon>Azonexaceae</taxon>
        <taxon>Azonexus</taxon>
    </lineage>
</organism>
<gene>
    <name evidence="2" type="ORF">DFR40_2212</name>
</gene>
<dbReference type="PANTHER" id="PTHR33434:SF2">
    <property type="entry name" value="FATTY ACID-BINDING PROTEIN TM_1468"/>
    <property type="match status" value="1"/>
</dbReference>
<dbReference type="EMBL" id="RBXP01000015">
    <property type="protein sequence ID" value="RKT58268.1"/>
    <property type="molecule type" value="Genomic_DNA"/>
</dbReference>
<comment type="caution">
    <text evidence="2">The sequence shown here is derived from an EMBL/GenBank/DDBJ whole genome shotgun (WGS) entry which is preliminary data.</text>
</comment>
<dbReference type="Proteomes" id="UP000270626">
    <property type="component" value="Unassembled WGS sequence"/>
</dbReference>
<dbReference type="PANTHER" id="PTHR33434">
    <property type="entry name" value="DEGV DOMAIN-CONTAINING PROTEIN DR_1986-RELATED"/>
    <property type="match status" value="1"/>
</dbReference>
<keyword evidence="1" id="KW-0446">Lipid-binding</keyword>
<dbReference type="InterPro" id="IPR003797">
    <property type="entry name" value="DegV"/>
</dbReference>
<dbReference type="InterPro" id="IPR043168">
    <property type="entry name" value="DegV_C"/>
</dbReference>
<keyword evidence="3" id="KW-1185">Reference proteome</keyword>
<dbReference type="Gene3D" id="3.40.50.10170">
    <property type="match status" value="1"/>
</dbReference>
<dbReference type="RefSeq" id="WP_121458524.1">
    <property type="nucleotide sequence ID" value="NZ_JAANMQ010000001.1"/>
</dbReference>
<evidence type="ECO:0000313" key="2">
    <source>
        <dbReference type="EMBL" id="RKT58268.1"/>
    </source>
</evidence>
<dbReference type="PROSITE" id="PS51482">
    <property type="entry name" value="DEGV"/>
    <property type="match status" value="1"/>
</dbReference>
<name>A0A495WEN4_9RHOO</name>
<dbReference type="OrthoDB" id="6190387at2"/>
<protein>
    <submittedName>
        <fullName evidence="2">DegV family protein with EDD domain</fullName>
    </submittedName>
</protein>
<dbReference type="InterPro" id="IPR050270">
    <property type="entry name" value="DegV_domain_contain"/>
</dbReference>
<dbReference type="Pfam" id="PF02645">
    <property type="entry name" value="DegV"/>
    <property type="match status" value="1"/>
</dbReference>
<reference evidence="2 3" key="1">
    <citation type="submission" date="2018-10" db="EMBL/GenBank/DDBJ databases">
        <title>Genomic Encyclopedia of Type Strains, Phase IV (KMG-IV): sequencing the most valuable type-strain genomes for metagenomic binning, comparative biology and taxonomic classification.</title>
        <authorList>
            <person name="Goeker M."/>
        </authorList>
    </citation>
    <scope>NUCLEOTIDE SEQUENCE [LARGE SCALE GENOMIC DNA]</scope>
    <source>
        <strain evidence="2 3">DSM 23841</strain>
    </source>
</reference>
<sequence>MRIGIVVDSACDLPRDFIDRHDVQVMPITLRIGSRLVEDRRDPAETQDFYVRHLDRGSDDYAESIPYTPAQIEELFLGRLVLDYDYVFCLSITATRSPIFDHAMLASRSILGKYRQIRRQAGVPERFGLAVLSTRNLFTGQAVPVAEAVRLIGAGGTPSEIGARLKKLIDDTHTYLVPANLDHIYKRASKKGDTSLGWSAYTLGTWLDLKPLLHCRQDVTTTVDKVRGFETGAANLFERAAKQIELGLDAPWLCISYGGPLERIGMLPGYDRLLRVALNHGVEILCSPMSKTAAVNVGPGALSLAFSAASHRIQ</sequence>
<proteinExistence type="predicted"/>
<dbReference type="NCBIfam" id="TIGR00762">
    <property type="entry name" value="DegV"/>
    <property type="match status" value="1"/>
</dbReference>
<dbReference type="AlphaFoldDB" id="A0A495WEN4"/>
<accession>A0A495WEN4</accession>
<evidence type="ECO:0000313" key="3">
    <source>
        <dbReference type="Proteomes" id="UP000270626"/>
    </source>
</evidence>